<protein>
    <submittedName>
        <fullName evidence="2">Uncharacterized protein</fullName>
    </submittedName>
</protein>
<name>A0A5N5MC76_9ROSI</name>
<dbReference type="GO" id="GO:0002181">
    <property type="term" value="P:cytoplasmic translation"/>
    <property type="evidence" value="ECO:0007669"/>
    <property type="project" value="TreeGrafter"/>
</dbReference>
<feature type="compositionally biased region" description="Basic and acidic residues" evidence="1">
    <location>
        <begin position="19"/>
        <end position="42"/>
    </location>
</feature>
<organism evidence="2 3">
    <name type="scientific">Salix brachista</name>
    <dbReference type="NCBI Taxonomy" id="2182728"/>
    <lineage>
        <taxon>Eukaryota</taxon>
        <taxon>Viridiplantae</taxon>
        <taxon>Streptophyta</taxon>
        <taxon>Embryophyta</taxon>
        <taxon>Tracheophyta</taxon>
        <taxon>Spermatophyta</taxon>
        <taxon>Magnoliopsida</taxon>
        <taxon>eudicotyledons</taxon>
        <taxon>Gunneridae</taxon>
        <taxon>Pentapetalae</taxon>
        <taxon>rosids</taxon>
        <taxon>fabids</taxon>
        <taxon>Malpighiales</taxon>
        <taxon>Salicaceae</taxon>
        <taxon>Saliceae</taxon>
        <taxon>Salix</taxon>
    </lineage>
</organism>
<dbReference type="Proteomes" id="UP000326939">
    <property type="component" value="Chromosome 6"/>
</dbReference>
<dbReference type="Pfam" id="PF01159">
    <property type="entry name" value="Ribosomal_L6e"/>
    <property type="match status" value="1"/>
</dbReference>
<evidence type="ECO:0000313" key="3">
    <source>
        <dbReference type="Proteomes" id="UP000326939"/>
    </source>
</evidence>
<dbReference type="GO" id="GO:0022625">
    <property type="term" value="C:cytosolic large ribosomal subunit"/>
    <property type="evidence" value="ECO:0007669"/>
    <property type="project" value="TreeGrafter"/>
</dbReference>
<dbReference type="AlphaFoldDB" id="A0A5N5MC76"/>
<sequence>MCDKRGLWAIKAKNGGASPHHDPKTAVDKPTEKPPRFYSADDVKKPLLNKRKPIPTRLRKCLLLKLVLCMRMYLDLNELISYDLILNVMANKLRPFNTNGVPPRRVDQSYVIATSPRLISLGSMWRSLMITTLLRKWKKRKRRKRGNFLTKMEGSLINCLKIAVVSRNCVNRIPLSSVKNKFPSDKKEDQKAVDSPLMKAIEGVPFDEGH</sequence>
<dbReference type="GO" id="GO:0000027">
    <property type="term" value="P:ribosomal large subunit assembly"/>
    <property type="evidence" value="ECO:0007669"/>
    <property type="project" value="TreeGrafter"/>
</dbReference>
<dbReference type="GO" id="GO:0003735">
    <property type="term" value="F:structural constituent of ribosome"/>
    <property type="evidence" value="ECO:0007669"/>
    <property type="project" value="InterPro"/>
</dbReference>
<keyword evidence="3" id="KW-1185">Reference proteome</keyword>
<comment type="caution">
    <text evidence="2">The sequence shown here is derived from an EMBL/GenBank/DDBJ whole genome shotgun (WGS) entry which is preliminary data.</text>
</comment>
<feature type="region of interest" description="Disordered" evidence="1">
    <location>
        <begin position="10"/>
        <end position="42"/>
    </location>
</feature>
<gene>
    <name evidence="2" type="ORF">DKX38_009162</name>
</gene>
<accession>A0A5N5MC76</accession>
<evidence type="ECO:0000313" key="2">
    <source>
        <dbReference type="EMBL" id="KAB5551851.1"/>
    </source>
</evidence>
<evidence type="ECO:0000256" key="1">
    <source>
        <dbReference type="SAM" id="MobiDB-lite"/>
    </source>
</evidence>
<dbReference type="EMBL" id="VDCV01000006">
    <property type="protein sequence ID" value="KAB5551851.1"/>
    <property type="molecule type" value="Genomic_DNA"/>
</dbReference>
<dbReference type="InterPro" id="IPR000915">
    <property type="entry name" value="60S_ribosomal_eL6"/>
</dbReference>
<dbReference type="PANTHER" id="PTHR10715">
    <property type="entry name" value="60S RIBOSOMAL PROTEIN L6"/>
    <property type="match status" value="1"/>
</dbReference>
<dbReference type="PANTHER" id="PTHR10715:SF0">
    <property type="entry name" value="LARGE RIBOSOMAL SUBUNIT PROTEIN EL6"/>
    <property type="match status" value="1"/>
</dbReference>
<dbReference type="GO" id="GO:0003723">
    <property type="term" value="F:RNA binding"/>
    <property type="evidence" value="ECO:0007669"/>
    <property type="project" value="TreeGrafter"/>
</dbReference>
<proteinExistence type="predicted"/>
<reference evidence="3" key="1">
    <citation type="journal article" date="2019" name="Gigascience">
        <title>De novo genome assembly of the endangered Acer yangbiense, a plant species with extremely small populations endemic to Yunnan Province, China.</title>
        <authorList>
            <person name="Yang J."/>
            <person name="Wariss H.M."/>
            <person name="Tao L."/>
            <person name="Zhang R."/>
            <person name="Yun Q."/>
            <person name="Hollingsworth P."/>
            <person name="Dao Z."/>
            <person name="Luo G."/>
            <person name="Guo H."/>
            <person name="Ma Y."/>
            <person name="Sun W."/>
        </authorList>
    </citation>
    <scope>NUCLEOTIDE SEQUENCE [LARGE SCALE GENOMIC DNA]</scope>
    <source>
        <strain evidence="3">cv. br00</strain>
    </source>
</reference>